<reference evidence="1" key="1">
    <citation type="submission" date="2014-11" db="EMBL/GenBank/DDBJ databases">
        <authorList>
            <person name="Amaro Gonzalez C."/>
        </authorList>
    </citation>
    <scope>NUCLEOTIDE SEQUENCE</scope>
</reference>
<organism evidence="1">
    <name type="scientific">Anguilla anguilla</name>
    <name type="common">European freshwater eel</name>
    <name type="synonym">Muraena anguilla</name>
    <dbReference type="NCBI Taxonomy" id="7936"/>
    <lineage>
        <taxon>Eukaryota</taxon>
        <taxon>Metazoa</taxon>
        <taxon>Chordata</taxon>
        <taxon>Craniata</taxon>
        <taxon>Vertebrata</taxon>
        <taxon>Euteleostomi</taxon>
        <taxon>Actinopterygii</taxon>
        <taxon>Neopterygii</taxon>
        <taxon>Teleostei</taxon>
        <taxon>Anguilliformes</taxon>
        <taxon>Anguillidae</taxon>
        <taxon>Anguilla</taxon>
    </lineage>
</organism>
<reference evidence="1" key="2">
    <citation type="journal article" date="2015" name="Fish Shellfish Immunol.">
        <title>Early steps in the European eel (Anguilla anguilla)-Vibrio vulnificus interaction in the gills: Role of the RtxA13 toxin.</title>
        <authorList>
            <person name="Callol A."/>
            <person name="Pajuelo D."/>
            <person name="Ebbesson L."/>
            <person name="Teles M."/>
            <person name="MacKenzie S."/>
            <person name="Amaro C."/>
        </authorList>
    </citation>
    <scope>NUCLEOTIDE SEQUENCE</scope>
</reference>
<name>A0A0E9U806_ANGAN</name>
<protein>
    <submittedName>
        <fullName evidence="1">Uncharacterized protein</fullName>
    </submittedName>
</protein>
<accession>A0A0E9U806</accession>
<proteinExistence type="predicted"/>
<evidence type="ECO:0000313" key="1">
    <source>
        <dbReference type="EMBL" id="JAH61093.1"/>
    </source>
</evidence>
<sequence>MSIMALFVKSITKSLPKLCS</sequence>
<dbReference type="EMBL" id="GBXM01047484">
    <property type="protein sequence ID" value="JAH61093.1"/>
    <property type="molecule type" value="Transcribed_RNA"/>
</dbReference>
<dbReference type="AlphaFoldDB" id="A0A0E9U806"/>